<comment type="caution">
    <text evidence="2">The sequence shown here is derived from an EMBL/GenBank/DDBJ whole genome shotgun (WGS) entry which is preliminary data.</text>
</comment>
<dbReference type="EMBL" id="JAQQDR010000006">
    <property type="protein sequence ID" value="MFM0240270.1"/>
    <property type="molecule type" value="Genomic_DNA"/>
</dbReference>
<name>A0ABW9BK53_9BURK</name>
<dbReference type="Pfam" id="PF13175">
    <property type="entry name" value="AAA_15"/>
    <property type="match status" value="1"/>
</dbReference>
<gene>
    <name evidence="2" type="ORF">PQR03_19250</name>
</gene>
<dbReference type="SUPFAM" id="SSF52540">
    <property type="entry name" value="P-loop containing nucleoside triphosphate hydrolases"/>
    <property type="match status" value="1"/>
</dbReference>
<evidence type="ECO:0000259" key="1">
    <source>
        <dbReference type="SMART" id="SM00382"/>
    </source>
</evidence>
<keyword evidence="3" id="KW-1185">Reference proteome</keyword>
<dbReference type="InterPro" id="IPR041685">
    <property type="entry name" value="AAA_GajA/Old/RecF-like"/>
</dbReference>
<proteinExistence type="predicted"/>
<sequence length="425" mass="48607">MLRLKRLKFFGFKDPARTVSVDFSSSSVSVIYGDNGSGKTSFLRAISAFLSQDEATLVSLGVRKIECAYLHDDESRTVTVTRQEISYDWSGLVASPLKEARSISLGVERGISTQSLRIESDLIYEYFRRNSRTRRFFNNDSSLDPREVAEELTFFLRRRQNSMRDRSDEFDDAKPHQILQNIKLENVEQLLLDHYRGARYSANLKIQDALFNTLSDAINGQGWNSPRVPLDIYTSIVQYRSRLIEALSDEDNVETNQFKATIIEILGSLNEDNYVSEIERKPLLSTLFVNMIEELEKEKLALGAINLLVATFNKYLIDNKKLMVSGKEIYVSVGKNRHSIHDLSSGERHILTFLSLVLFLGQDRNFLIIDEPEISLNITWQRQLLDLFAKLVPQTQIIVASHSPVLSKRRPEFLTPLRTASEGEI</sequence>
<evidence type="ECO:0000313" key="3">
    <source>
        <dbReference type="Proteomes" id="UP001629274"/>
    </source>
</evidence>
<reference evidence="2 3" key="1">
    <citation type="journal article" date="2024" name="Chem. Sci.">
        <title>Discovery of megapolipeptins by genome mining of a Burkholderiales bacteria collection.</title>
        <authorList>
            <person name="Paulo B.S."/>
            <person name="Recchia M.J.J."/>
            <person name="Lee S."/>
            <person name="Fergusson C.H."/>
            <person name="Romanowski S.B."/>
            <person name="Hernandez A."/>
            <person name="Krull N."/>
            <person name="Liu D.Y."/>
            <person name="Cavanagh H."/>
            <person name="Bos A."/>
            <person name="Gray C.A."/>
            <person name="Murphy B.T."/>
            <person name="Linington R.G."/>
            <person name="Eustaquio A.S."/>
        </authorList>
    </citation>
    <scope>NUCLEOTIDE SEQUENCE [LARGE SCALE GENOMIC DNA]</scope>
    <source>
        <strain evidence="2 3">RL17-351-BIE-A</strain>
    </source>
</reference>
<organism evidence="2 3">
    <name type="scientific">Paraburkholderia phytofirmans</name>
    <dbReference type="NCBI Taxonomy" id="261302"/>
    <lineage>
        <taxon>Bacteria</taxon>
        <taxon>Pseudomonadati</taxon>
        <taxon>Pseudomonadota</taxon>
        <taxon>Betaproteobacteria</taxon>
        <taxon>Burkholderiales</taxon>
        <taxon>Burkholderiaceae</taxon>
        <taxon>Paraburkholderia</taxon>
    </lineage>
</organism>
<dbReference type="InterPro" id="IPR003593">
    <property type="entry name" value="AAA+_ATPase"/>
</dbReference>
<dbReference type="PANTHER" id="PTHR43581:SF2">
    <property type="entry name" value="EXCINUCLEASE ATPASE SUBUNIT"/>
    <property type="match status" value="1"/>
</dbReference>
<protein>
    <submittedName>
        <fullName evidence="2">AAA family ATPase</fullName>
    </submittedName>
</protein>
<dbReference type="PANTHER" id="PTHR43581">
    <property type="entry name" value="ATP/GTP PHOSPHATASE"/>
    <property type="match status" value="1"/>
</dbReference>
<dbReference type="InterPro" id="IPR051396">
    <property type="entry name" value="Bact_Antivir_Def_Nuclease"/>
</dbReference>
<dbReference type="InterPro" id="IPR027417">
    <property type="entry name" value="P-loop_NTPase"/>
</dbReference>
<evidence type="ECO:0000313" key="2">
    <source>
        <dbReference type="EMBL" id="MFM0240270.1"/>
    </source>
</evidence>
<dbReference type="Gene3D" id="3.40.50.300">
    <property type="entry name" value="P-loop containing nucleotide triphosphate hydrolases"/>
    <property type="match status" value="1"/>
</dbReference>
<dbReference type="SMART" id="SM00382">
    <property type="entry name" value="AAA"/>
    <property type="match status" value="1"/>
</dbReference>
<feature type="domain" description="AAA+ ATPase" evidence="1">
    <location>
        <begin position="25"/>
        <end position="421"/>
    </location>
</feature>
<dbReference type="Proteomes" id="UP001629274">
    <property type="component" value="Unassembled WGS sequence"/>
</dbReference>
<accession>A0ABW9BK53</accession>
<dbReference type="RefSeq" id="WP_408262223.1">
    <property type="nucleotide sequence ID" value="NZ_JAQQCK010000006.1"/>
</dbReference>